<dbReference type="InterPro" id="IPR000408">
    <property type="entry name" value="Reg_chr_condens"/>
</dbReference>
<feature type="repeat" description="RCC1" evidence="2">
    <location>
        <begin position="103"/>
        <end position="158"/>
    </location>
</feature>
<feature type="domain" description="F-box" evidence="4">
    <location>
        <begin position="31"/>
        <end position="77"/>
    </location>
</feature>
<dbReference type="InterPro" id="IPR051210">
    <property type="entry name" value="Ub_ligase/GEF_domain"/>
</dbReference>
<evidence type="ECO:0000256" key="2">
    <source>
        <dbReference type="PROSITE-ProRule" id="PRU00235"/>
    </source>
</evidence>
<dbReference type="Proteomes" id="UP001175211">
    <property type="component" value="Unassembled WGS sequence"/>
</dbReference>
<keyword evidence="6" id="KW-1185">Reference proteome</keyword>
<dbReference type="AlphaFoldDB" id="A0AA39NK94"/>
<evidence type="ECO:0000313" key="5">
    <source>
        <dbReference type="EMBL" id="KAK0467132.1"/>
    </source>
</evidence>
<evidence type="ECO:0000256" key="1">
    <source>
        <dbReference type="ARBA" id="ARBA00022737"/>
    </source>
</evidence>
<evidence type="ECO:0000256" key="3">
    <source>
        <dbReference type="SAM" id="MobiDB-lite"/>
    </source>
</evidence>
<dbReference type="SUPFAM" id="SSF50985">
    <property type="entry name" value="RCC1/BLIP-II"/>
    <property type="match status" value="1"/>
</dbReference>
<dbReference type="EMBL" id="JAUEPS010000003">
    <property type="protein sequence ID" value="KAK0467132.1"/>
    <property type="molecule type" value="Genomic_DNA"/>
</dbReference>
<dbReference type="InterPro" id="IPR001810">
    <property type="entry name" value="F-box_dom"/>
</dbReference>
<dbReference type="SUPFAM" id="SSF81383">
    <property type="entry name" value="F-box domain"/>
    <property type="match status" value="1"/>
</dbReference>
<name>A0AA39NK94_ARMTA</name>
<accession>A0AA39NK94</accession>
<dbReference type="PANTHER" id="PTHR22870:SF408">
    <property type="entry name" value="OS09G0560450 PROTEIN"/>
    <property type="match status" value="1"/>
</dbReference>
<dbReference type="GeneID" id="85354913"/>
<keyword evidence="1" id="KW-0677">Repeat</keyword>
<sequence>MTSSIVPLDSSLDSLVLLLSSSVESVAMPSITDLPVELFLDSLLPLLPVNDLAHLATTCKFFAVLASDSTFWKLKCQSDFNFSGAGTARTSGWKFIYSRLSKPRVFVWGAKSHGRLGLSTLPKTSLNDVPFPTELKIPGARIVSLVAAGMSFHALDSKGNIFVWGTLDGLHRALTSDGFSEAGKQAGHPLRLHLPVSMRSISCGRLHAASLDSQGYVWNFLNWGRPFRLTSLRLKTLDSYPIQVECGWNFSSALTKTGDIFVWWPFSGSMERHIVDRNSAMDDAGDKKAHASSDGVIACVPWVLDMDPVALPSLPPLPVLNTSAEGDTDEPIKIIQIASYDRHLVALTTKGHVLKFGSLEDETTVVRGRWEYLPRYSEVERVRLHGAFSSTGGSVEPPATMKITHISAHFKHFIAYSTGSSSIVLMGGIDTTPDSEPQIIPALQNKSVISVVLGDYHQAAVTAAGKLLTWGAYSDGALGLGDPCRLEAGRPGAFQTENARLMALDRGRGTPAVVQVPTEVRFDHGRKKPKDRFCLSAAASGWHSGALIIDLEENMNDADSDAEKEELVRQPPTTARRHSTPPIIPQNPGDPFIGRGTPFFRIGFAGRGMNRGGPGHGRGGS</sequence>
<dbReference type="Pfam" id="PF12937">
    <property type="entry name" value="F-box-like"/>
    <property type="match status" value="1"/>
</dbReference>
<dbReference type="Pfam" id="PF00415">
    <property type="entry name" value="RCC1"/>
    <property type="match status" value="1"/>
</dbReference>
<evidence type="ECO:0000313" key="6">
    <source>
        <dbReference type="Proteomes" id="UP001175211"/>
    </source>
</evidence>
<dbReference type="PANTHER" id="PTHR22870">
    <property type="entry name" value="REGULATOR OF CHROMOSOME CONDENSATION"/>
    <property type="match status" value="1"/>
</dbReference>
<dbReference type="PRINTS" id="PR00633">
    <property type="entry name" value="RCCNDNSATION"/>
</dbReference>
<dbReference type="PROSITE" id="PS50012">
    <property type="entry name" value="RCC1_3"/>
    <property type="match status" value="3"/>
</dbReference>
<evidence type="ECO:0000259" key="4">
    <source>
        <dbReference type="Pfam" id="PF12937"/>
    </source>
</evidence>
<feature type="repeat" description="RCC1" evidence="2">
    <location>
        <begin position="159"/>
        <end position="214"/>
    </location>
</feature>
<reference evidence="5" key="1">
    <citation type="submission" date="2023-06" db="EMBL/GenBank/DDBJ databases">
        <authorList>
            <consortium name="Lawrence Berkeley National Laboratory"/>
            <person name="Ahrendt S."/>
            <person name="Sahu N."/>
            <person name="Indic B."/>
            <person name="Wong-Bajracharya J."/>
            <person name="Merenyi Z."/>
            <person name="Ke H.-M."/>
            <person name="Monk M."/>
            <person name="Kocsube S."/>
            <person name="Drula E."/>
            <person name="Lipzen A."/>
            <person name="Balint B."/>
            <person name="Henrissat B."/>
            <person name="Andreopoulos B."/>
            <person name="Martin F.M."/>
            <person name="Harder C.B."/>
            <person name="Rigling D."/>
            <person name="Ford K.L."/>
            <person name="Foster G.D."/>
            <person name="Pangilinan J."/>
            <person name="Papanicolaou A."/>
            <person name="Barry K."/>
            <person name="LaButti K."/>
            <person name="Viragh M."/>
            <person name="Koriabine M."/>
            <person name="Yan M."/>
            <person name="Riley R."/>
            <person name="Champramary S."/>
            <person name="Plett K.L."/>
            <person name="Tsai I.J."/>
            <person name="Slot J."/>
            <person name="Sipos G."/>
            <person name="Plett J."/>
            <person name="Nagy L.G."/>
            <person name="Grigoriev I.V."/>
        </authorList>
    </citation>
    <scope>NUCLEOTIDE SEQUENCE</scope>
    <source>
        <strain evidence="5">CCBAS 213</strain>
    </source>
</reference>
<organism evidence="5 6">
    <name type="scientific">Armillaria tabescens</name>
    <name type="common">Ringless honey mushroom</name>
    <name type="synonym">Agaricus tabescens</name>
    <dbReference type="NCBI Taxonomy" id="1929756"/>
    <lineage>
        <taxon>Eukaryota</taxon>
        <taxon>Fungi</taxon>
        <taxon>Dikarya</taxon>
        <taxon>Basidiomycota</taxon>
        <taxon>Agaricomycotina</taxon>
        <taxon>Agaricomycetes</taxon>
        <taxon>Agaricomycetidae</taxon>
        <taxon>Agaricales</taxon>
        <taxon>Marasmiineae</taxon>
        <taxon>Physalacriaceae</taxon>
        <taxon>Desarmillaria</taxon>
    </lineage>
</organism>
<dbReference type="Gene3D" id="2.130.10.30">
    <property type="entry name" value="Regulator of chromosome condensation 1/beta-lactamase-inhibitor protein II"/>
    <property type="match status" value="2"/>
</dbReference>
<feature type="region of interest" description="Disordered" evidence="3">
    <location>
        <begin position="558"/>
        <end position="592"/>
    </location>
</feature>
<protein>
    <submittedName>
        <fullName evidence="5">Regulator of chromosome condensation 1/beta-lactamase-inhibitor protein II</fullName>
    </submittedName>
</protein>
<proteinExistence type="predicted"/>
<feature type="repeat" description="RCC1" evidence="2">
    <location>
        <begin position="413"/>
        <end position="464"/>
    </location>
</feature>
<comment type="caution">
    <text evidence="5">The sequence shown here is derived from an EMBL/GenBank/DDBJ whole genome shotgun (WGS) entry which is preliminary data.</text>
</comment>
<dbReference type="InterPro" id="IPR009091">
    <property type="entry name" value="RCC1/BLIP-II"/>
</dbReference>
<dbReference type="RefSeq" id="XP_060337724.1">
    <property type="nucleotide sequence ID" value="XM_060471365.1"/>
</dbReference>
<gene>
    <name evidence="5" type="ORF">EV420DRAFT_1507378</name>
</gene>
<dbReference type="InterPro" id="IPR036047">
    <property type="entry name" value="F-box-like_dom_sf"/>
</dbReference>